<dbReference type="EMBL" id="CADCVO010000112">
    <property type="protein sequence ID" value="CAA9475126.1"/>
    <property type="molecule type" value="Genomic_DNA"/>
</dbReference>
<evidence type="ECO:0000256" key="3">
    <source>
        <dbReference type="ARBA" id="ARBA00023163"/>
    </source>
</evidence>
<dbReference type="InterPro" id="IPR016032">
    <property type="entry name" value="Sig_transdc_resp-reg_C-effctor"/>
</dbReference>
<dbReference type="CDD" id="cd06170">
    <property type="entry name" value="LuxR_C_like"/>
    <property type="match status" value="1"/>
</dbReference>
<gene>
    <name evidence="5" type="ORF">AVDCRST_MAG13-755</name>
</gene>
<dbReference type="PRINTS" id="PR00038">
    <property type="entry name" value="HTHLUXR"/>
</dbReference>
<dbReference type="InterPro" id="IPR000792">
    <property type="entry name" value="Tscrpt_reg_LuxR_C"/>
</dbReference>
<feature type="domain" description="HTH luxR-type" evidence="4">
    <location>
        <begin position="1"/>
        <end position="64"/>
    </location>
</feature>
<evidence type="ECO:0000313" key="5">
    <source>
        <dbReference type="EMBL" id="CAA9475126.1"/>
    </source>
</evidence>
<protein>
    <recommendedName>
        <fullName evidence="4">HTH luxR-type domain-containing protein</fullName>
    </recommendedName>
</protein>
<feature type="non-terminal residue" evidence="5">
    <location>
        <position position="1"/>
    </location>
</feature>
<dbReference type="InterPro" id="IPR036388">
    <property type="entry name" value="WH-like_DNA-bd_sf"/>
</dbReference>
<dbReference type="GO" id="GO:0003677">
    <property type="term" value="F:DNA binding"/>
    <property type="evidence" value="ECO:0007669"/>
    <property type="project" value="UniProtKB-KW"/>
</dbReference>
<name>A0A6J4RN23_9ACTN</name>
<dbReference type="AlphaFoldDB" id="A0A6J4RN23"/>
<dbReference type="PROSITE" id="PS50043">
    <property type="entry name" value="HTH_LUXR_2"/>
    <property type="match status" value="1"/>
</dbReference>
<dbReference type="PANTHER" id="PTHR44688:SF16">
    <property type="entry name" value="DNA-BINDING TRANSCRIPTIONAL ACTIVATOR DEVR_DOSR"/>
    <property type="match status" value="1"/>
</dbReference>
<dbReference type="SUPFAM" id="SSF46894">
    <property type="entry name" value="C-terminal effector domain of the bipartite response regulators"/>
    <property type="match status" value="1"/>
</dbReference>
<proteinExistence type="predicted"/>
<dbReference type="PANTHER" id="PTHR44688">
    <property type="entry name" value="DNA-BINDING TRANSCRIPTIONAL ACTIVATOR DEVR_DOSR"/>
    <property type="match status" value="1"/>
</dbReference>
<keyword evidence="1" id="KW-0805">Transcription regulation</keyword>
<evidence type="ECO:0000259" key="4">
    <source>
        <dbReference type="PROSITE" id="PS50043"/>
    </source>
</evidence>
<evidence type="ECO:0000256" key="1">
    <source>
        <dbReference type="ARBA" id="ARBA00023015"/>
    </source>
</evidence>
<dbReference type="SMART" id="SM00421">
    <property type="entry name" value="HTH_LUXR"/>
    <property type="match status" value="1"/>
</dbReference>
<keyword evidence="2" id="KW-0238">DNA-binding</keyword>
<keyword evidence="3" id="KW-0804">Transcription</keyword>
<reference evidence="5" key="1">
    <citation type="submission" date="2020-02" db="EMBL/GenBank/DDBJ databases">
        <authorList>
            <person name="Meier V. D."/>
        </authorList>
    </citation>
    <scope>NUCLEOTIDE SEQUENCE</scope>
    <source>
        <strain evidence="5">AVDCRST_MAG13</strain>
    </source>
</reference>
<sequence>EDPFDLTPRERQVLALVAEGRTNREIGQHLFMAEKTASVHVSRILAKLGVRSRGQAAAVAHRLGLEQATV</sequence>
<accession>A0A6J4RN23</accession>
<dbReference type="GO" id="GO:0006355">
    <property type="term" value="P:regulation of DNA-templated transcription"/>
    <property type="evidence" value="ECO:0007669"/>
    <property type="project" value="InterPro"/>
</dbReference>
<organism evidence="5">
    <name type="scientific">uncultured Solirubrobacteraceae bacterium</name>
    <dbReference type="NCBI Taxonomy" id="1162706"/>
    <lineage>
        <taxon>Bacteria</taxon>
        <taxon>Bacillati</taxon>
        <taxon>Actinomycetota</taxon>
        <taxon>Thermoleophilia</taxon>
        <taxon>Solirubrobacterales</taxon>
        <taxon>Solirubrobacteraceae</taxon>
        <taxon>environmental samples</taxon>
    </lineage>
</organism>
<evidence type="ECO:0000256" key="2">
    <source>
        <dbReference type="ARBA" id="ARBA00023125"/>
    </source>
</evidence>
<dbReference type="Gene3D" id="1.10.10.10">
    <property type="entry name" value="Winged helix-like DNA-binding domain superfamily/Winged helix DNA-binding domain"/>
    <property type="match status" value="1"/>
</dbReference>
<dbReference type="Pfam" id="PF00196">
    <property type="entry name" value="GerE"/>
    <property type="match status" value="1"/>
</dbReference>